<dbReference type="InterPro" id="IPR004358">
    <property type="entry name" value="Sig_transdc_His_kin-like_C"/>
</dbReference>
<dbReference type="InterPro" id="IPR036097">
    <property type="entry name" value="HisK_dim/P_sf"/>
</dbReference>
<feature type="coiled-coil region" evidence="14">
    <location>
        <begin position="229"/>
        <end position="256"/>
    </location>
</feature>
<dbReference type="EC" id="2.7.13.3" evidence="3"/>
<dbReference type="PROSITE" id="PS50109">
    <property type="entry name" value="HIS_KIN"/>
    <property type="match status" value="1"/>
</dbReference>
<dbReference type="Proteomes" id="UP000632125">
    <property type="component" value="Unassembled WGS sequence"/>
</dbReference>
<accession>A0A927CUJ0</accession>
<comment type="caution">
    <text evidence="18">The sequence shown here is derived from an EMBL/GenBank/DDBJ whole genome shotgun (WGS) entry which is preliminary data.</text>
</comment>
<dbReference type="EMBL" id="JACXIY010000041">
    <property type="protein sequence ID" value="MBD2872111.1"/>
    <property type="molecule type" value="Genomic_DNA"/>
</dbReference>
<evidence type="ECO:0000256" key="5">
    <source>
        <dbReference type="ARBA" id="ARBA00022553"/>
    </source>
</evidence>
<dbReference type="GO" id="GO:0000155">
    <property type="term" value="F:phosphorelay sensor kinase activity"/>
    <property type="evidence" value="ECO:0007669"/>
    <property type="project" value="InterPro"/>
</dbReference>
<keyword evidence="19" id="KW-1185">Reference proteome</keyword>
<dbReference type="InterPro" id="IPR036890">
    <property type="entry name" value="HATPase_C_sf"/>
</dbReference>
<keyword evidence="9 18" id="KW-0418">Kinase</keyword>
<evidence type="ECO:0000256" key="3">
    <source>
        <dbReference type="ARBA" id="ARBA00012438"/>
    </source>
</evidence>
<evidence type="ECO:0000256" key="2">
    <source>
        <dbReference type="ARBA" id="ARBA00004651"/>
    </source>
</evidence>
<evidence type="ECO:0000256" key="11">
    <source>
        <dbReference type="ARBA" id="ARBA00022989"/>
    </source>
</evidence>
<dbReference type="SMART" id="SM00388">
    <property type="entry name" value="HisKA"/>
    <property type="match status" value="1"/>
</dbReference>
<keyword evidence="7 15" id="KW-0812">Transmembrane</keyword>
<keyword evidence="8" id="KW-0547">Nucleotide-binding</keyword>
<dbReference type="AlphaFoldDB" id="A0A927CUJ0"/>
<evidence type="ECO:0000256" key="15">
    <source>
        <dbReference type="SAM" id="Phobius"/>
    </source>
</evidence>
<dbReference type="Pfam" id="PF02518">
    <property type="entry name" value="HATPase_c"/>
    <property type="match status" value="1"/>
</dbReference>
<dbReference type="PANTHER" id="PTHR45436:SF5">
    <property type="entry name" value="SENSOR HISTIDINE KINASE TRCS"/>
    <property type="match status" value="1"/>
</dbReference>
<comment type="catalytic activity">
    <reaction evidence="1">
        <text>ATP + protein L-histidine = ADP + protein N-phospho-L-histidine.</text>
        <dbReference type="EC" id="2.7.13.3"/>
    </reaction>
</comment>
<dbReference type="CDD" id="cd06225">
    <property type="entry name" value="HAMP"/>
    <property type="match status" value="1"/>
</dbReference>
<dbReference type="PRINTS" id="PR00344">
    <property type="entry name" value="BCTRLSENSOR"/>
</dbReference>
<name>A0A927CUJ0_9BACL</name>
<dbReference type="SUPFAM" id="SSF55874">
    <property type="entry name" value="ATPase domain of HSP90 chaperone/DNA topoisomerase II/histidine kinase"/>
    <property type="match status" value="1"/>
</dbReference>
<gene>
    <name evidence="18" type="ORF">IDH41_26370</name>
</gene>
<protein>
    <recommendedName>
        <fullName evidence="3">histidine kinase</fullName>
        <ecNumber evidence="3">2.7.13.3</ecNumber>
    </recommendedName>
</protein>
<keyword evidence="12" id="KW-0902">Two-component regulatory system</keyword>
<feature type="domain" description="Histidine kinase" evidence="16">
    <location>
        <begin position="259"/>
        <end position="493"/>
    </location>
</feature>
<dbReference type="SMART" id="SM00387">
    <property type="entry name" value="HATPase_c"/>
    <property type="match status" value="1"/>
</dbReference>
<evidence type="ECO:0000259" key="17">
    <source>
        <dbReference type="PROSITE" id="PS50885"/>
    </source>
</evidence>
<dbReference type="CDD" id="cd00082">
    <property type="entry name" value="HisKA"/>
    <property type="match status" value="1"/>
</dbReference>
<keyword evidence="10" id="KW-0067">ATP-binding</keyword>
<keyword evidence="11 15" id="KW-1133">Transmembrane helix</keyword>
<keyword evidence="5" id="KW-0597">Phosphoprotein</keyword>
<feature type="transmembrane region" description="Helical" evidence="15">
    <location>
        <begin position="169"/>
        <end position="189"/>
    </location>
</feature>
<evidence type="ECO:0000256" key="1">
    <source>
        <dbReference type="ARBA" id="ARBA00000085"/>
    </source>
</evidence>
<evidence type="ECO:0000256" key="7">
    <source>
        <dbReference type="ARBA" id="ARBA00022692"/>
    </source>
</evidence>
<evidence type="ECO:0000256" key="14">
    <source>
        <dbReference type="SAM" id="Coils"/>
    </source>
</evidence>
<keyword evidence="13 15" id="KW-0472">Membrane</keyword>
<dbReference type="PROSITE" id="PS50885">
    <property type="entry name" value="HAMP"/>
    <property type="match status" value="1"/>
</dbReference>
<comment type="subcellular location">
    <subcellularLocation>
        <location evidence="2">Cell membrane</location>
        <topology evidence="2">Multi-pass membrane protein</topology>
    </subcellularLocation>
</comment>
<organism evidence="18 19">
    <name type="scientific">Paenibacillus arenilitoris</name>
    <dbReference type="NCBI Taxonomy" id="2772299"/>
    <lineage>
        <taxon>Bacteria</taxon>
        <taxon>Bacillati</taxon>
        <taxon>Bacillota</taxon>
        <taxon>Bacilli</taxon>
        <taxon>Bacillales</taxon>
        <taxon>Paenibacillaceae</taxon>
        <taxon>Paenibacillus</taxon>
    </lineage>
</organism>
<feature type="transmembrane region" description="Helical" evidence="15">
    <location>
        <begin position="7"/>
        <end position="30"/>
    </location>
</feature>
<dbReference type="GO" id="GO:0005524">
    <property type="term" value="F:ATP binding"/>
    <property type="evidence" value="ECO:0007669"/>
    <property type="project" value="UniProtKB-KW"/>
</dbReference>
<evidence type="ECO:0000256" key="6">
    <source>
        <dbReference type="ARBA" id="ARBA00022679"/>
    </source>
</evidence>
<proteinExistence type="predicted"/>
<evidence type="ECO:0000259" key="16">
    <source>
        <dbReference type="PROSITE" id="PS50109"/>
    </source>
</evidence>
<dbReference type="GO" id="GO:0005886">
    <property type="term" value="C:plasma membrane"/>
    <property type="evidence" value="ECO:0007669"/>
    <property type="project" value="UniProtKB-SubCell"/>
</dbReference>
<evidence type="ECO:0000256" key="4">
    <source>
        <dbReference type="ARBA" id="ARBA00022475"/>
    </source>
</evidence>
<keyword evidence="6" id="KW-0808">Transferase</keyword>
<dbReference type="Gene3D" id="1.10.287.130">
    <property type="match status" value="1"/>
</dbReference>
<dbReference type="Pfam" id="PF00672">
    <property type="entry name" value="HAMP"/>
    <property type="match status" value="1"/>
</dbReference>
<evidence type="ECO:0000256" key="12">
    <source>
        <dbReference type="ARBA" id="ARBA00023012"/>
    </source>
</evidence>
<keyword evidence="4" id="KW-1003">Cell membrane</keyword>
<dbReference type="InterPro" id="IPR050428">
    <property type="entry name" value="TCS_sensor_his_kinase"/>
</dbReference>
<evidence type="ECO:0000313" key="19">
    <source>
        <dbReference type="Proteomes" id="UP000632125"/>
    </source>
</evidence>
<dbReference type="CDD" id="cd00075">
    <property type="entry name" value="HATPase"/>
    <property type="match status" value="1"/>
</dbReference>
<dbReference type="Gene3D" id="6.10.340.10">
    <property type="match status" value="1"/>
</dbReference>
<evidence type="ECO:0000256" key="10">
    <source>
        <dbReference type="ARBA" id="ARBA00022840"/>
    </source>
</evidence>
<dbReference type="Gene3D" id="3.30.565.10">
    <property type="entry name" value="Histidine kinase-like ATPase, C-terminal domain"/>
    <property type="match status" value="1"/>
</dbReference>
<dbReference type="InterPro" id="IPR003661">
    <property type="entry name" value="HisK_dim/P_dom"/>
</dbReference>
<dbReference type="FunFam" id="3.30.565.10:FF:000006">
    <property type="entry name" value="Sensor histidine kinase WalK"/>
    <property type="match status" value="1"/>
</dbReference>
<evidence type="ECO:0000313" key="18">
    <source>
        <dbReference type="EMBL" id="MBD2872111.1"/>
    </source>
</evidence>
<sequence>MSIRLRLTLWYSGLLAGTLLLFGVVIYLFVNWNTFGDLKEQLRVQNSSIHIQSKMNFLDELNLSLYTDDRSFGQKDIYVQVVNYSEGAIWLSDNLRYNNFSIPYVEASKNPKEGFVKTKVEVNKYKYDMLTYQRPIIVPINGKETLVGLLQIGVLSHNEERFLSGLRTILIFSSIVVVLIAFTVGLFIARQALRPIERVIRATDQIEKGSDLSVRIPAIGPKDEIGRLVSTLNVMLARLELAYNELEEAYKAQRRFVSDASHELRTPLTTIRGNIDLLERMWEKVRASNRNESNGEWLPLDSDRWEMSKEAMSDISAEAKRMSTLVNDLLALARADAGYTMEKEPLELMPLTEEVVRRAQLLPRTAEWRVGDLSAMRGVTVTANANYLQQLLFIFIENAFKYTQEGVVELSAVRREGQIGFVVQDTGIGMNPDEIPHIFDRFYRADESRGVTVGTGLGLSIAKWIIDEHKGSVEVTTREGDGTKFTIWLPITLPDTSPSTIIEGTDEIEE</sequence>
<keyword evidence="14" id="KW-0175">Coiled coil</keyword>
<evidence type="ECO:0000256" key="9">
    <source>
        <dbReference type="ARBA" id="ARBA00022777"/>
    </source>
</evidence>
<dbReference type="InterPro" id="IPR003660">
    <property type="entry name" value="HAMP_dom"/>
</dbReference>
<evidence type="ECO:0000256" key="8">
    <source>
        <dbReference type="ARBA" id="ARBA00022741"/>
    </source>
</evidence>
<reference evidence="18" key="1">
    <citation type="submission" date="2020-09" db="EMBL/GenBank/DDBJ databases">
        <title>A novel bacterium of genus Paenibacillus, isolated from South China Sea.</title>
        <authorList>
            <person name="Huang H."/>
            <person name="Mo K."/>
            <person name="Hu Y."/>
        </authorList>
    </citation>
    <scope>NUCLEOTIDE SEQUENCE</scope>
    <source>
        <strain evidence="18">IB182493</strain>
    </source>
</reference>
<feature type="domain" description="HAMP" evidence="17">
    <location>
        <begin position="190"/>
        <end position="244"/>
    </location>
</feature>
<dbReference type="SMART" id="SM00304">
    <property type="entry name" value="HAMP"/>
    <property type="match status" value="1"/>
</dbReference>
<dbReference type="SUPFAM" id="SSF158472">
    <property type="entry name" value="HAMP domain-like"/>
    <property type="match status" value="1"/>
</dbReference>
<evidence type="ECO:0000256" key="13">
    <source>
        <dbReference type="ARBA" id="ARBA00023136"/>
    </source>
</evidence>
<dbReference type="SUPFAM" id="SSF47384">
    <property type="entry name" value="Homodimeric domain of signal transducing histidine kinase"/>
    <property type="match status" value="1"/>
</dbReference>
<dbReference type="InterPro" id="IPR005467">
    <property type="entry name" value="His_kinase_dom"/>
</dbReference>
<dbReference type="Pfam" id="PF00512">
    <property type="entry name" value="HisKA"/>
    <property type="match status" value="1"/>
</dbReference>
<dbReference type="InterPro" id="IPR003594">
    <property type="entry name" value="HATPase_dom"/>
</dbReference>
<dbReference type="PANTHER" id="PTHR45436">
    <property type="entry name" value="SENSOR HISTIDINE KINASE YKOH"/>
    <property type="match status" value="1"/>
</dbReference>